<evidence type="ECO:0000256" key="1">
    <source>
        <dbReference type="ARBA" id="ARBA00009183"/>
    </source>
</evidence>
<comment type="caution">
    <text evidence="8">The sequence shown here is derived from an EMBL/GenBank/DDBJ whole genome shotgun (WGS) entry which is preliminary data.</text>
</comment>
<dbReference type="PIRSF" id="PIRSF000332">
    <property type="entry name" value="FMO"/>
    <property type="match status" value="1"/>
</dbReference>
<comment type="similarity">
    <text evidence="1">Belongs to the FMO family.</text>
</comment>
<dbReference type="SUPFAM" id="SSF51905">
    <property type="entry name" value="FAD/NAD(P)-binding domain"/>
    <property type="match status" value="2"/>
</dbReference>
<dbReference type="EC" id="1.14.13.148" evidence="6"/>
<evidence type="ECO:0000256" key="5">
    <source>
        <dbReference type="ARBA" id="ARBA00023002"/>
    </source>
</evidence>
<evidence type="ECO:0000256" key="4">
    <source>
        <dbReference type="ARBA" id="ARBA00022857"/>
    </source>
</evidence>
<dbReference type="GO" id="GO:0004499">
    <property type="term" value="F:N,N-dimethylaniline monooxygenase activity"/>
    <property type="evidence" value="ECO:0007669"/>
    <property type="project" value="InterPro"/>
</dbReference>
<evidence type="ECO:0000256" key="2">
    <source>
        <dbReference type="ARBA" id="ARBA00022630"/>
    </source>
</evidence>
<evidence type="ECO:0000256" key="7">
    <source>
        <dbReference type="ARBA" id="ARBA00035159"/>
    </source>
</evidence>
<dbReference type="Gene3D" id="3.50.50.60">
    <property type="entry name" value="FAD/NAD(P)-binding domain"/>
    <property type="match status" value="1"/>
</dbReference>
<dbReference type="GO" id="GO:0034899">
    <property type="term" value="F:trimethylamine monooxygenase activity"/>
    <property type="evidence" value="ECO:0007669"/>
    <property type="project" value="UniProtKB-EC"/>
</dbReference>
<dbReference type="Proteomes" id="UP001196509">
    <property type="component" value="Unassembled WGS sequence"/>
</dbReference>
<dbReference type="EMBL" id="JAICBX010000005">
    <property type="protein sequence ID" value="MBW8640009.1"/>
    <property type="molecule type" value="Genomic_DNA"/>
</dbReference>
<reference evidence="8" key="1">
    <citation type="submission" date="2021-08" db="EMBL/GenBank/DDBJ databases">
        <title>Hoeflea bacterium WL0058 sp. nov., isolated from the sediment.</title>
        <authorList>
            <person name="Wang L."/>
            <person name="Zhang D."/>
        </authorList>
    </citation>
    <scope>NUCLEOTIDE SEQUENCE</scope>
    <source>
        <strain evidence="8">WL0058</strain>
    </source>
</reference>
<evidence type="ECO:0000313" key="8">
    <source>
        <dbReference type="EMBL" id="MBW8640009.1"/>
    </source>
</evidence>
<evidence type="ECO:0000313" key="9">
    <source>
        <dbReference type="Proteomes" id="UP001196509"/>
    </source>
</evidence>
<sequence>MLDIAIIGAGWSGLYAGRYARKHGLSFTILERRDDLGGVWNFTEDRDVVTTMSTTVSTSSRTMTEASDFPMPEKVGHFFHWSEALEYLNAYADEFSLREHLEFGASVIRTERDDEGWTVSYEQKSADGATVTRRLRAKRLAVCAGVHSRKRLASGPIASFAGELIHSGDIKAVRDLNITAADHVIVYGGGETASDMIDELAKTRARVTWAISGGQHFYRRTAVDERLPAGVFDRHTSALDINITTMHRVLSNIPDRQPGIRVLTNLLCTGSLMGYQGHGVPEWSNDIPTGHAFFNKAGHSVEFVRSGRVEAAGAITETQGNRVTFESGESVEATRIIYCFGYQPSFPFLPEAYRERDPSRLLQLIFDPVDPTLAFFGLARPTWSSLPFMTELQCGYAFKVFAGEIALPETVEERVQQADAYRDMRAKHFPKTRLNTLVDPVQYYESFVELERNPVFTLRRFVRAPWRTIKLATVPISPRLSRCRDDTDLEGIEPMTTPPIGRALRYLECSNALSYVALCVLIIPLCRLLRIDDIADWFGRRKLAKGHIVGYAGPKRSGFASGPRPELEHGRS</sequence>
<organism evidence="8 9">
    <name type="scientific">Flavimaribacter sediminis</name>
    <dbReference type="NCBI Taxonomy" id="2865987"/>
    <lineage>
        <taxon>Bacteria</taxon>
        <taxon>Pseudomonadati</taxon>
        <taxon>Pseudomonadota</taxon>
        <taxon>Alphaproteobacteria</taxon>
        <taxon>Hyphomicrobiales</taxon>
        <taxon>Rhizobiaceae</taxon>
        <taxon>Flavimaribacter</taxon>
    </lineage>
</organism>
<dbReference type="GO" id="GO:0050660">
    <property type="term" value="F:flavin adenine dinucleotide binding"/>
    <property type="evidence" value="ECO:0007669"/>
    <property type="project" value="InterPro"/>
</dbReference>
<keyword evidence="5" id="KW-0560">Oxidoreductase</keyword>
<gene>
    <name evidence="8" type="ORF">K1W69_22630</name>
</gene>
<dbReference type="GO" id="GO:0050661">
    <property type="term" value="F:NADP binding"/>
    <property type="evidence" value="ECO:0007669"/>
    <property type="project" value="InterPro"/>
</dbReference>
<keyword evidence="9" id="KW-1185">Reference proteome</keyword>
<dbReference type="InterPro" id="IPR000960">
    <property type="entry name" value="Flavin_mOase"/>
</dbReference>
<protein>
    <recommendedName>
        <fullName evidence="7">Trimethylamine monooxygenase</fullName>
        <ecNumber evidence="6">1.14.13.148</ecNumber>
    </recommendedName>
</protein>
<accession>A0AAE2ZN71</accession>
<dbReference type="RefSeq" id="WP_220230733.1">
    <property type="nucleotide sequence ID" value="NZ_JAICBX010000005.1"/>
</dbReference>
<evidence type="ECO:0000256" key="3">
    <source>
        <dbReference type="ARBA" id="ARBA00022827"/>
    </source>
</evidence>
<dbReference type="InterPro" id="IPR020946">
    <property type="entry name" value="Flavin_mOase-like"/>
</dbReference>
<keyword evidence="2" id="KW-0285">Flavoprotein</keyword>
<dbReference type="PRINTS" id="PR00370">
    <property type="entry name" value="FMOXYGENASE"/>
</dbReference>
<proteinExistence type="inferred from homology"/>
<dbReference type="PANTHER" id="PTHR23023">
    <property type="entry name" value="DIMETHYLANILINE MONOOXYGENASE"/>
    <property type="match status" value="1"/>
</dbReference>
<keyword evidence="4" id="KW-0521">NADP</keyword>
<dbReference type="InterPro" id="IPR050346">
    <property type="entry name" value="FMO-like"/>
</dbReference>
<dbReference type="AlphaFoldDB" id="A0AAE2ZN71"/>
<dbReference type="Pfam" id="PF00743">
    <property type="entry name" value="FMO-like"/>
    <property type="match status" value="2"/>
</dbReference>
<name>A0AAE2ZN71_9HYPH</name>
<keyword evidence="3" id="KW-0274">FAD</keyword>
<evidence type="ECO:0000256" key="6">
    <source>
        <dbReference type="ARBA" id="ARBA00034528"/>
    </source>
</evidence>
<dbReference type="InterPro" id="IPR036188">
    <property type="entry name" value="FAD/NAD-bd_sf"/>
</dbReference>